<accession>A0A2H6KK00</accession>
<gene>
    <name evidence="2" type="ORF">BOVATA_048010</name>
</gene>
<reference evidence="2 3" key="1">
    <citation type="journal article" date="2017" name="BMC Genomics">
        <title>Whole-genome assembly of Babesia ovata and comparative genomics between closely related pathogens.</title>
        <authorList>
            <person name="Yamagishi J."/>
            <person name="Asada M."/>
            <person name="Hakimi H."/>
            <person name="Tanaka T.Q."/>
            <person name="Sugimoto C."/>
            <person name="Kawazu S."/>
        </authorList>
    </citation>
    <scope>NUCLEOTIDE SEQUENCE [LARGE SCALE GENOMIC DNA]</scope>
    <source>
        <strain evidence="2 3">Miyake</strain>
    </source>
</reference>
<sequence length="1126" mass="124938">MKFITLLRMPDKEPWMILIPALSGFVGGGEEVKNALVKGLQSNVNQLDKLLKASCGDGKCHKVDEAIKKLNEVNESLKNKLKDEQKTPVNLTEILSKCKLNPSVGPLNQLNDEITEKIEKLNQRISELKKQHNDDNNSKNASKIDKLNKDLQSHNASKESLDTLEALCGYAKEVDKKSDNTKNLLDNLCGGLEKFLGHSNGNYTGEGIVYSDLDRLCDGVMSFLLQCLKGSQTLLSHYYPEITRTISELEGKIGKGSGVVGFREAIGIVQRGLRGYESVLSTKTDGVTSQLTSLIATISELNNEFNNMHTMSLSDQLNNVLVPKATECSNAALGVDLANSQLDDILSNKLTLSVELVTQAVETFQSSCDDRQVKQWADNVDKALLQQKEKINKAVETESRRVHERLENGRKAIEQSLENLINEKKKHIKAIKQAAQDAKEDVAELLGTLENLLKRLDEAQNGKLPHGGSIDKPTFEELQTSLKRAVSHAVDKVLKDVVGEDDINGKTDRVNKPFDPVFMNEYNEQTKNGNGGDGVLREIDLATLDGYNTQRSGSGDGTKTTYYRVMQKLSESINDLENLPTAIDNAKGESARKMEKLKQEFQTLQSDVINIERVVITANQQLSEYISSVGVALTTAHQQATQAVKALESTVTRTVSSAFSTLTAQVHSLFAKQKQAELTQLHTVVTAQLARIDEIIREDKATGVKGFFKEMNSLLEDQFQRSSLSDGMKLSELAVKAVVYFEGLFEYLDEEFTPRRPKAPRQGPGTQNHDPHAAMVENIRTALNALLAHLCKTTGKAYNFDYTFSKNLDALLKSVADLSAEKFGEGKHADLLNLLKDGVNDFGRQLEDAYVNRYAERVWSENDSTKYAKVCLTTFPMLLTGLKELKENIEKSGNSWRRYAIYNSRQPQSSLYGVFLRDNGYDVGRDEYIQRGELNYKTGFNGGNILQHLTSANHVLFSPSANSLSGLTGSTGDDDDADLPIEVVNEEGILPQLHSYLKPYAETCHLSTFSSKKSPCSIYEMLLWLTGLQFNSVYESLIDHIHSLFLVDDDSQPPQKILKPIDAYPKSFLPNDVNYALDHICSHSYAVLTALIGTGDAYTNYACDFSCNHIGLHYPTSGEKLSQHAS</sequence>
<dbReference type="EMBL" id="BDSA01000030">
    <property type="protein sequence ID" value="GBE63308.1"/>
    <property type="molecule type" value="Genomic_DNA"/>
</dbReference>
<proteinExistence type="predicted"/>
<dbReference type="VEuPathDB" id="PiroplasmaDB:BOVATA_048010"/>
<keyword evidence="1" id="KW-0175">Coiled coil</keyword>
<organism evidence="2 3">
    <name type="scientific">Babesia ovata</name>
    <dbReference type="NCBI Taxonomy" id="189622"/>
    <lineage>
        <taxon>Eukaryota</taxon>
        <taxon>Sar</taxon>
        <taxon>Alveolata</taxon>
        <taxon>Apicomplexa</taxon>
        <taxon>Aconoidasida</taxon>
        <taxon>Piroplasmida</taxon>
        <taxon>Babesiidae</taxon>
        <taxon>Babesia</taxon>
    </lineage>
</organism>
<evidence type="ECO:0000256" key="1">
    <source>
        <dbReference type="SAM" id="Coils"/>
    </source>
</evidence>
<evidence type="ECO:0000313" key="3">
    <source>
        <dbReference type="Proteomes" id="UP000236319"/>
    </source>
</evidence>
<name>A0A2H6KK00_9APIC</name>
<dbReference type="GeneID" id="39877078"/>
<feature type="coiled-coil region" evidence="1">
    <location>
        <begin position="587"/>
        <end position="614"/>
    </location>
</feature>
<feature type="coiled-coil region" evidence="1">
    <location>
        <begin position="403"/>
        <end position="462"/>
    </location>
</feature>
<dbReference type="Proteomes" id="UP000236319">
    <property type="component" value="Unassembled WGS sequence"/>
</dbReference>
<dbReference type="AlphaFoldDB" id="A0A2H6KK00"/>
<comment type="caution">
    <text evidence="2">The sequence shown here is derived from an EMBL/GenBank/DDBJ whole genome shotgun (WGS) entry which is preliminary data.</text>
</comment>
<dbReference type="PANTHER" id="PTHR23159">
    <property type="entry name" value="CENTROSOMAL PROTEIN 2"/>
    <property type="match status" value="1"/>
</dbReference>
<feature type="coiled-coil region" evidence="1">
    <location>
        <begin position="60"/>
        <end position="164"/>
    </location>
</feature>
<dbReference type="RefSeq" id="XP_028869551.1">
    <property type="nucleotide sequence ID" value="XM_029013718.1"/>
</dbReference>
<evidence type="ECO:0008006" key="4">
    <source>
        <dbReference type="Google" id="ProtNLM"/>
    </source>
</evidence>
<dbReference type="PANTHER" id="PTHR23159:SF31">
    <property type="entry name" value="CENTROSOME-ASSOCIATED PROTEIN CEP250 ISOFORM X1"/>
    <property type="match status" value="1"/>
</dbReference>
<keyword evidence="3" id="KW-1185">Reference proteome</keyword>
<evidence type="ECO:0000313" key="2">
    <source>
        <dbReference type="EMBL" id="GBE63308.1"/>
    </source>
</evidence>
<protein>
    <recommendedName>
        <fullName evidence="4">Extracellular matrix-binding ebh</fullName>
    </recommendedName>
</protein>